<dbReference type="PANTHER" id="PTHR48098:SF1">
    <property type="entry name" value="DIACYLGLYCEROL ACYLTRANSFERASE_MYCOLYLTRANSFERASE AG85A"/>
    <property type="match status" value="1"/>
</dbReference>
<dbReference type="PANTHER" id="PTHR48098">
    <property type="entry name" value="ENTEROCHELIN ESTERASE-RELATED"/>
    <property type="match status" value="1"/>
</dbReference>
<name>A0ABW4BGM2_9LACO</name>
<dbReference type="GO" id="GO:0016787">
    <property type="term" value="F:hydrolase activity"/>
    <property type="evidence" value="ECO:0007669"/>
    <property type="project" value="UniProtKB-KW"/>
</dbReference>
<protein>
    <submittedName>
        <fullName evidence="1">Alpha/beta hydrolase</fullName>
    </submittedName>
</protein>
<reference evidence="2" key="1">
    <citation type="journal article" date="2019" name="Int. J. Syst. Evol. Microbiol.">
        <title>The Global Catalogue of Microorganisms (GCM) 10K type strain sequencing project: providing services to taxonomists for standard genome sequencing and annotation.</title>
        <authorList>
            <consortium name="The Broad Institute Genomics Platform"/>
            <consortium name="The Broad Institute Genome Sequencing Center for Infectious Disease"/>
            <person name="Wu L."/>
            <person name="Ma J."/>
        </authorList>
    </citation>
    <scope>NUCLEOTIDE SEQUENCE [LARGE SCALE GENOMIC DNA]</scope>
    <source>
        <strain evidence="2">CCM 9110</strain>
    </source>
</reference>
<dbReference type="Proteomes" id="UP001597199">
    <property type="component" value="Unassembled WGS sequence"/>
</dbReference>
<sequence length="239" mass="26898">MIIEGTYFSKSLSRHVSYVAVLPKTLTPNTHVLFLLHGVNANEKAWLVNTPLPDLANENNIAFFCPNGENSFYTDHQDGEDYGTAIGQEFYDAMAATFRLDFSYLNVALAGYSMGGYGAVKLGLQFPYYSALGAFSPAFIFYKRHRGDPVFKHVFAKGLEGSENDAVYLYQKRLEASQPLPQIRLYCGDADPLDEHTRAFKQAVDAMAPAPLAYQRQHGFHDFSLWRPALTDFIAHLWH</sequence>
<dbReference type="InterPro" id="IPR029058">
    <property type="entry name" value="AB_hydrolase_fold"/>
</dbReference>
<keyword evidence="2" id="KW-1185">Reference proteome</keyword>
<dbReference type="RefSeq" id="WP_204118306.1">
    <property type="nucleotide sequence ID" value="NZ_BOLV01000003.1"/>
</dbReference>
<dbReference type="EMBL" id="JBHTOA010000030">
    <property type="protein sequence ID" value="MFD1399136.1"/>
    <property type="molecule type" value="Genomic_DNA"/>
</dbReference>
<organism evidence="1 2">
    <name type="scientific">Lacticaseibacillus suilingensis</name>
    <dbReference type="NCBI Taxonomy" id="2799577"/>
    <lineage>
        <taxon>Bacteria</taxon>
        <taxon>Bacillati</taxon>
        <taxon>Bacillota</taxon>
        <taxon>Bacilli</taxon>
        <taxon>Lactobacillales</taxon>
        <taxon>Lactobacillaceae</taxon>
        <taxon>Lacticaseibacillus</taxon>
    </lineage>
</organism>
<accession>A0ABW4BGM2</accession>
<dbReference type="Pfam" id="PF00756">
    <property type="entry name" value="Esterase"/>
    <property type="match status" value="1"/>
</dbReference>
<evidence type="ECO:0000313" key="2">
    <source>
        <dbReference type="Proteomes" id="UP001597199"/>
    </source>
</evidence>
<gene>
    <name evidence="1" type="ORF">ACFQ41_07420</name>
</gene>
<keyword evidence="1" id="KW-0378">Hydrolase</keyword>
<dbReference type="InterPro" id="IPR000801">
    <property type="entry name" value="Esterase-like"/>
</dbReference>
<dbReference type="Gene3D" id="3.40.50.1820">
    <property type="entry name" value="alpha/beta hydrolase"/>
    <property type="match status" value="1"/>
</dbReference>
<comment type="caution">
    <text evidence="1">The sequence shown here is derived from an EMBL/GenBank/DDBJ whole genome shotgun (WGS) entry which is preliminary data.</text>
</comment>
<evidence type="ECO:0000313" key="1">
    <source>
        <dbReference type="EMBL" id="MFD1399136.1"/>
    </source>
</evidence>
<proteinExistence type="predicted"/>
<dbReference type="InterPro" id="IPR050583">
    <property type="entry name" value="Mycobacterial_A85_antigen"/>
</dbReference>
<dbReference type="SUPFAM" id="SSF53474">
    <property type="entry name" value="alpha/beta-Hydrolases"/>
    <property type="match status" value="1"/>
</dbReference>